<proteinExistence type="predicted"/>
<evidence type="ECO:0000313" key="3">
    <source>
        <dbReference type="Proteomes" id="UP000238348"/>
    </source>
</evidence>
<protein>
    <submittedName>
        <fullName evidence="2">Uncharacterized protein</fullName>
    </submittedName>
</protein>
<name>A0A2L0EMU7_SORCE</name>
<evidence type="ECO:0000313" key="2">
    <source>
        <dbReference type="EMBL" id="AUX40627.1"/>
    </source>
</evidence>
<dbReference type="EMBL" id="CP012673">
    <property type="protein sequence ID" value="AUX40627.1"/>
    <property type="molecule type" value="Genomic_DNA"/>
</dbReference>
<accession>A0A2L0EMU7</accession>
<reference evidence="2 3" key="1">
    <citation type="submission" date="2015-09" db="EMBL/GenBank/DDBJ databases">
        <title>Sorangium comparison.</title>
        <authorList>
            <person name="Zaburannyi N."/>
            <person name="Bunk B."/>
            <person name="Overmann J."/>
            <person name="Mueller R."/>
        </authorList>
    </citation>
    <scope>NUCLEOTIDE SEQUENCE [LARGE SCALE GENOMIC DNA]</scope>
    <source>
        <strain evidence="2 3">So ce26</strain>
    </source>
</reference>
<dbReference type="AlphaFoldDB" id="A0A2L0EMU7"/>
<organism evidence="2 3">
    <name type="scientific">Sorangium cellulosum</name>
    <name type="common">Polyangium cellulosum</name>
    <dbReference type="NCBI Taxonomy" id="56"/>
    <lineage>
        <taxon>Bacteria</taxon>
        <taxon>Pseudomonadati</taxon>
        <taxon>Myxococcota</taxon>
        <taxon>Polyangia</taxon>
        <taxon>Polyangiales</taxon>
        <taxon>Polyangiaceae</taxon>
        <taxon>Sorangium</taxon>
    </lineage>
</organism>
<dbReference type="Proteomes" id="UP000238348">
    <property type="component" value="Chromosome"/>
</dbReference>
<gene>
    <name evidence="2" type="ORF">SOCE26_020280</name>
</gene>
<feature type="region of interest" description="Disordered" evidence="1">
    <location>
        <begin position="46"/>
        <end position="65"/>
    </location>
</feature>
<sequence>MLSIGPGCCSRRSSRRNTLSSTARRAASACHAAACCEPLIDSSDRSSARVSQPVPMDPDRSRPLVDSRRSRACLEAAKLSGSSRRSPLARRARSEEGARCIRCSYGPRACARFEASRPRVFAIHDRCQARRLILRRELIVEFSGAVARRDPARRSAPRRCHNVAAGHAQPASRKATASGLVDLSSYGIGSGLLCKVPVRCVIAVPEATSPVLGEVRTTAPSSSVESGHDLRRRNLITETATRDEATATDALHVGSPPGSTRCMWIAARNRCAACGPPAGIDALHVARRRESRRVERKVC</sequence>
<evidence type="ECO:0000256" key="1">
    <source>
        <dbReference type="SAM" id="MobiDB-lite"/>
    </source>
</evidence>